<reference evidence="1" key="2">
    <citation type="submission" date="2015-06" db="UniProtKB">
        <authorList>
            <consortium name="EnsemblPlants"/>
        </authorList>
    </citation>
    <scope>IDENTIFICATION</scope>
    <source>
        <strain evidence="1">DM1-3 516 R44</strain>
    </source>
</reference>
<dbReference type="InterPro" id="IPR039280">
    <property type="entry name" value="VUP"/>
</dbReference>
<evidence type="ECO:0000313" key="2">
    <source>
        <dbReference type="Proteomes" id="UP000011115"/>
    </source>
</evidence>
<dbReference type="ExpressionAtlas" id="M1B560">
    <property type="expression patterns" value="baseline"/>
</dbReference>
<dbReference type="GO" id="GO:0010089">
    <property type="term" value="P:xylem development"/>
    <property type="evidence" value="ECO:0007669"/>
    <property type="project" value="InterPro"/>
</dbReference>
<dbReference type="AlphaFoldDB" id="M1B560"/>
<organism evidence="1 2">
    <name type="scientific">Solanum tuberosum</name>
    <name type="common">Potato</name>
    <dbReference type="NCBI Taxonomy" id="4113"/>
    <lineage>
        <taxon>Eukaryota</taxon>
        <taxon>Viridiplantae</taxon>
        <taxon>Streptophyta</taxon>
        <taxon>Embryophyta</taxon>
        <taxon>Tracheophyta</taxon>
        <taxon>Spermatophyta</taxon>
        <taxon>Magnoliopsida</taxon>
        <taxon>eudicotyledons</taxon>
        <taxon>Gunneridae</taxon>
        <taxon>Pentapetalae</taxon>
        <taxon>asterids</taxon>
        <taxon>lamiids</taxon>
        <taxon>Solanales</taxon>
        <taxon>Solanaceae</taxon>
        <taxon>Solanoideae</taxon>
        <taxon>Solaneae</taxon>
        <taxon>Solanum</taxon>
    </lineage>
</organism>
<dbReference type="Gramene" id="PGSC0003DMT400037309">
    <property type="protein sequence ID" value="PGSC0003DMT400037309"/>
    <property type="gene ID" value="PGSC0003DMG400014397"/>
</dbReference>
<proteinExistence type="predicted"/>
<dbReference type="PANTHER" id="PTHR33974:SF25">
    <property type="entry name" value="SMALL PHOSPHATASE-LIKE PROTEIN 2, PUTATIVE-RELATED"/>
    <property type="match status" value="1"/>
</dbReference>
<dbReference type="EnsemblPlants" id="PGSC0003DMT400037308">
    <property type="protein sequence ID" value="PGSC0003DMT400037308"/>
    <property type="gene ID" value="PGSC0003DMG400014397"/>
</dbReference>
<evidence type="ECO:0000313" key="1">
    <source>
        <dbReference type="EnsemblPlants" id="PGSC0003DMT400037308"/>
    </source>
</evidence>
<sequence length="89" mass="9905">MSNNNNSNEQNSLCSNELHINKNGGLDINENSIINNNKSVFKKRKMKGVAREVDDDLEDTASSPVNSPKVSQAYFSFSFRPMFGICFGV</sequence>
<dbReference type="PANTHER" id="PTHR33974">
    <property type="entry name" value="VASCULAR-RELATED UNKNOWN PROTEIN 1-RELATED"/>
    <property type="match status" value="1"/>
</dbReference>
<name>M1B560_SOLTU</name>
<gene>
    <name evidence="1" type="primary">LOC107061550</name>
</gene>
<reference evidence="2" key="1">
    <citation type="journal article" date="2011" name="Nature">
        <title>Genome sequence and analysis of the tuber crop potato.</title>
        <authorList>
            <consortium name="The Potato Genome Sequencing Consortium"/>
        </authorList>
    </citation>
    <scope>NUCLEOTIDE SEQUENCE [LARGE SCALE GENOMIC DNA]</scope>
    <source>
        <strain evidence="2">cv. DM1-3 516 R44</strain>
    </source>
</reference>
<dbReference type="OrthoDB" id="779856at2759"/>
<dbReference type="HOGENOM" id="CLU_2459058_0_0_1"/>
<dbReference type="EnsemblPlants" id="PGSC0003DMT400037309">
    <property type="protein sequence ID" value="PGSC0003DMT400037309"/>
    <property type="gene ID" value="PGSC0003DMG400014397"/>
</dbReference>
<dbReference type="Gramene" id="PGSC0003DMT400037308">
    <property type="protein sequence ID" value="PGSC0003DMT400037308"/>
    <property type="gene ID" value="PGSC0003DMG400014397"/>
</dbReference>
<accession>M1B560</accession>
<keyword evidence="2" id="KW-1185">Reference proteome</keyword>
<dbReference type="Proteomes" id="UP000011115">
    <property type="component" value="Unassembled WGS sequence"/>
</dbReference>
<protein>
    <submittedName>
        <fullName evidence="1">Uncharacterized protein</fullName>
    </submittedName>
</protein>